<feature type="domain" description="Retrovirus-related Pol polyprotein from transposon TNT 1-94-like beta-barrel" evidence="2">
    <location>
        <begin position="124"/>
        <end position="185"/>
    </location>
</feature>
<comment type="caution">
    <text evidence="3">The sequence shown here is derived from an EMBL/GenBank/DDBJ whole genome shotgun (WGS) entry which is preliminary data.</text>
</comment>
<gene>
    <name evidence="3" type="ORF">O181_070490</name>
</gene>
<feature type="region of interest" description="Disordered" evidence="1">
    <location>
        <begin position="46"/>
        <end position="75"/>
    </location>
</feature>
<feature type="compositionally biased region" description="Polar residues" evidence="1">
    <location>
        <begin position="46"/>
        <end position="64"/>
    </location>
</feature>
<protein>
    <recommendedName>
        <fullName evidence="2">Retrovirus-related Pol polyprotein from transposon TNT 1-94-like beta-barrel domain-containing protein</fullName>
    </recommendedName>
</protein>
<evidence type="ECO:0000313" key="4">
    <source>
        <dbReference type="Proteomes" id="UP000765509"/>
    </source>
</evidence>
<dbReference type="AlphaFoldDB" id="A0A9Q3EWK6"/>
<reference evidence="3" key="1">
    <citation type="submission" date="2021-03" db="EMBL/GenBank/DDBJ databases">
        <title>Draft genome sequence of rust myrtle Austropuccinia psidii MF-1, a brazilian biotype.</title>
        <authorList>
            <person name="Quecine M.C."/>
            <person name="Pachon D.M.R."/>
            <person name="Bonatelli M.L."/>
            <person name="Correr F.H."/>
            <person name="Franceschini L.M."/>
            <person name="Leite T.F."/>
            <person name="Margarido G.R.A."/>
            <person name="Almeida C.A."/>
            <person name="Ferrarezi J.A."/>
            <person name="Labate C.A."/>
        </authorList>
    </citation>
    <scope>NUCLEOTIDE SEQUENCE</scope>
    <source>
        <strain evidence="3">MF-1</strain>
    </source>
</reference>
<dbReference type="EMBL" id="AVOT02036295">
    <property type="protein sequence ID" value="MBW0530775.1"/>
    <property type="molecule type" value="Genomic_DNA"/>
</dbReference>
<evidence type="ECO:0000259" key="2">
    <source>
        <dbReference type="Pfam" id="PF22936"/>
    </source>
</evidence>
<accession>A0A9Q3EWK6</accession>
<dbReference type="InterPro" id="IPR054722">
    <property type="entry name" value="PolX-like_BBD"/>
</dbReference>
<dbReference type="Proteomes" id="UP000765509">
    <property type="component" value="Unassembled WGS sequence"/>
</dbReference>
<dbReference type="Pfam" id="PF22936">
    <property type="entry name" value="Pol_BBD"/>
    <property type="match status" value="1"/>
</dbReference>
<proteinExistence type="predicted"/>
<name>A0A9Q3EWK6_9BASI</name>
<organism evidence="3 4">
    <name type="scientific">Austropuccinia psidii MF-1</name>
    <dbReference type="NCBI Taxonomy" id="1389203"/>
    <lineage>
        <taxon>Eukaryota</taxon>
        <taxon>Fungi</taxon>
        <taxon>Dikarya</taxon>
        <taxon>Basidiomycota</taxon>
        <taxon>Pucciniomycotina</taxon>
        <taxon>Pucciniomycetes</taxon>
        <taxon>Pucciniales</taxon>
        <taxon>Sphaerophragmiaceae</taxon>
        <taxon>Austropuccinia</taxon>
    </lineage>
</organism>
<dbReference type="OrthoDB" id="3025757at2759"/>
<keyword evidence="4" id="KW-1185">Reference proteome</keyword>
<evidence type="ECO:0000313" key="3">
    <source>
        <dbReference type="EMBL" id="MBW0530775.1"/>
    </source>
</evidence>
<sequence length="187" mass="20996">MLHLRTLFSSLTISPEDVIDSIIAMWVIINLPERFKMAIESNTNPNNQTLIASKPNSNSYPNQQQKRKSDGDYPRCAPRWHNPLTRHDKSECNILIGDKNTTRNQKPIKSLIESTNKLNHNSIILDSGATTSMFNNPKIFTKISKLTQTIELADGSTILASGTGTVQIRLSHYFLDISDCLLVENLS</sequence>
<evidence type="ECO:0000256" key="1">
    <source>
        <dbReference type="SAM" id="MobiDB-lite"/>
    </source>
</evidence>